<keyword evidence="2" id="KW-0812">Transmembrane</keyword>
<protein>
    <submittedName>
        <fullName evidence="4">Antibiotic biosynthesis monooxygenase</fullName>
    </submittedName>
</protein>
<evidence type="ECO:0000259" key="3">
    <source>
        <dbReference type="PROSITE" id="PS51725"/>
    </source>
</evidence>
<evidence type="ECO:0000313" key="5">
    <source>
        <dbReference type="Proteomes" id="UP001180754"/>
    </source>
</evidence>
<dbReference type="PANTHER" id="PTHR40057:SF1">
    <property type="entry name" value="SLR1162 PROTEIN"/>
    <property type="match status" value="1"/>
</dbReference>
<dbReference type="InterPro" id="IPR011008">
    <property type="entry name" value="Dimeric_a/b-barrel"/>
</dbReference>
<dbReference type="InterPro" id="IPR038762">
    <property type="entry name" value="ABM_predict"/>
</dbReference>
<dbReference type="Pfam" id="PF03992">
    <property type="entry name" value="ABM"/>
    <property type="match status" value="1"/>
</dbReference>
<evidence type="ECO:0000256" key="1">
    <source>
        <dbReference type="SAM" id="MobiDB-lite"/>
    </source>
</evidence>
<feature type="region of interest" description="Disordered" evidence="1">
    <location>
        <begin position="1"/>
        <end position="35"/>
    </location>
</feature>
<evidence type="ECO:0000313" key="4">
    <source>
        <dbReference type="EMBL" id="MDT0544976.1"/>
    </source>
</evidence>
<dbReference type="RefSeq" id="WP_311725438.1">
    <property type="nucleotide sequence ID" value="NZ_JAVRFD010000009.1"/>
</dbReference>
<dbReference type="SUPFAM" id="SSF54909">
    <property type="entry name" value="Dimeric alpha+beta barrel"/>
    <property type="match status" value="2"/>
</dbReference>
<name>A0ABU2XHK0_9ACTN</name>
<sequence>MSARASQGSEGTGATVVTSQKVRPGRTEEYQRWQERTDRAVRDFEGFEGTEQYPPDSEEENEWVVVFRFSRIDQLTMWLRSSVRRKLLDEGSALFEEPPTQEVLSGGAPVREAVTAVISHEVRPGREADFARWQQKILRAQQKCPGFMGSELFEPVAGIQDNWVVVFRFDTRKHLDEWLGSDARDKLLDEGREYFSTYDVRKITSPFSGWFRFGEGEQDGVPPNWKQAMSVVLALYPTVMILNLTVGRGLDSLGTPGYLALFIGNVLSVSALTWLMMPLVNRALAFWLLPGRARTVGVHVAGAALVTACYALLIVVFGLFT</sequence>
<accession>A0ABU2XHK0</accession>
<feature type="transmembrane region" description="Helical" evidence="2">
    <location>
        <begin position="258"/>
        <end position="277"/>
    </location>
</feature>
<comment type="caution">
    <text evidence="4">The sequence shown here is derived from an EMBL/GenBank/DDBJ whole genome shotgun (WGS) entry which is preliminary data.</text>
</comment>
<reference evidence="4" key="1">
    <citation type="submission" date="2024-05" db="EMBL/GenBank/DDBJ databases">
        <title>30 novel species of actinomycetes from the DSMZ collection.</title>
        <authorList>
            <person name="Nouioui I."/>
        </authorList>
    </citation>
    <scope>NUCLEOTIDE SEQUENCE</scope>
    <source>
        <strain evidence="4">DSM 41529</strain>
    </source>
</reference>
<keyword evidence="2" id="KW-0472">Membrane</keyword>
<keyword evidence="5" id="KW-1185">Reference proteome</keyword>
<gene>
    <name evidence="4" type="ORF">RND15_20020</name>
</gene>
<keyword evidence="4" id="KW-0560">Oxidoreductase</keyword>
<keyword evidence="2" id="KW-1133">Transmembrane helix</keyword>
<proteinExistence type="predicted"/>
<dbReference type="PROSITE" id="PS51725">
    <property type="entry name" value="ABM"/>
    <property type="match status" value="1"/>
</dbReference>
<dbReference type="InterPro" id="IPR007138">
    <property type="entry name" value="ABM_dom"/>
</dbReference>
<keyword evidence="4" id="KW-0503">Monooxygenase</keyword>
<dbReference type="PANTHER" id="PTHR40057">
    <property type="entry name" value="SLR1162 PROTEIN"/>
    <property type="match status" value="1"/>
</dbReference>
<feature type="domain" description="ABM" evidence="3">
    <location>
        <begin position="14"/>
        <end position="103"/>
    </location>
</feature>
<organism evidence="4 5">
    <name type="scientific">Streptomyces lonegramiae</name>
    <dbReference type="NCBI Taxonomy" id="3075524"/>
    <lineage>
        <taxon>Bacteria</taxon>
        <taxon>Bacillati</taxon>
        <taxon>Actinomycetota</taxon>
        <taxon>Actinomycetes</taxon>
        <taxon>Kitasatosporales</taxon>
        <taxon>Streptomycetaceae</taxon>
        <taxon>Streptomyces</taxon>
    </lineage>
</organism>
<dbReference type="GO" id="GO:0004497">
    <property type="term" value="F:monooxygenase activity"/>
    <property type="evidence" value="ECO:0007669"/>
    <property type="project" value="UniProtKB-KW"/>
</dbReference>
<dbReference type="Gene3D" id="3.30.70.100">
    <property type="match status" value="2"/>
</dbReference>
<dbReference type="EMBL" id="JAVRFD010000009">
    <property type="protein sequence ID" value="MDT0544976.1"/>
    <property type="molecule type" value="Genomic_DNA"/>
</dbReference>
<feature type="transmembrane region" description="Helical" evidence="2">
    <location>
        <begin position="297"/>
        <end position="320"/>
    </location>
</feature>
<feature type="transmembrane region" description="Helical" evidence="2">
    <location>
        <begin position="228"/>
        <end position="246"/>
    </location>
</feature>
<feature type="compositionally biased region" description="Basic and acidic residues" evidence="1">
    <location>
        <begin position="25"/>
        <end position="35"/>
    </location>
</feature>
<dbReference type="Proteomes" id="UP001180754">
    <property type="component" value="Unassembled WGS sequence"/>
</dbReference>
<evidence type="ECO:0000256" key="2">
    <source>
        <dbReference type="SAM" id="Phobius"/>
    </source>
</evidence>